<dbReference type="AlphaFoldDB" id="A0A0E9QJG8"/>
<evidence type="ECO:0000313" key="1">
    <source>
        <dbReference type="EMBL" id="JAH16657.1"/>
    </source>
</evidence>
<accession>A0A0E9QJG8</accession>
<name>A0A0E9QJG8_ANGAN</name>
<organism evidence="1">
    <name type="scientific">Anguilla anguilla</name>
    <name type="common">European freshwater eel</name>
    <name type="synonym">Muraena anguilla</name>
    <dbReference type="NCBI Taxonomy" id="7936"/>
    <lineage>
        <taxon>Eukaryota</taxon>
        <taxon>Metazoa</taxon>
        <taxon>Chordata</taxon>
        <taxon>Craniata</taxon>
        <taxon>Vertebrata</taxon>
        <taxon>Euteleostomi</taxon>
        <taxon>Actinopterygii</taxon>
        <taxon>Neopterygii</taxon>
        <taxon>Teleostei</taxon>
        <taxon>Anguilliformes</taxon>
        <taxon>Anguillidae</taxon>
        <taxon>Anguilla</taxon>
    </lineage>
</organism>
<sequence length="40" mass="4743">MTRLTELSTITPQAKLIYPQEVGHFCYKDFCGFMRIIFWG</sequence>
<reference evidence="1" key="1">
    <citation type="submission" date="2014-11" db="EMBL/GenBank/DDBJ databases">
        <authorList>
            <person name="Amaro Gonzalez C."/>
        </authorList>
    </citation>
    <scope>NUCLEOTIDE SEQUENCE</scope>
</reference>
<dbReference type="EMBL" id="GBXM01091920">
    <property type="protein sequence ID" value="JAH16657.1"/>
    <property type="molecule type" value="Transcribed_RNA"/>
</dbReference>
<proteinExistence type="predicted"/>
<protein>
    <submittedName>
        <fullName evidence="1">Uncharacterized protein</fullName>
    </submittedName>
</protein>
<reference evidence="1" key="2">
    <citation type="journal article" date="2015" name="Fish Shellfish Immunol.">
        <title>Early steps in the European eel (Anguilla anguilla)-Vibrio vulnificus interaction in the gills: Role of the RtxA13 toxin.</title>
        <authorList>
            <person name="Callol A."/>
            <person name="Pajuelo D."/>
            <person name="Ebbesson L."/>
            <person name="Teles M."/>
            <person name="MacKenzie S."/>
            <person name="Amaro C."/>
        </authorList>
    </citation>
    <scope>NUCLEOTIDE SEQUENCE</scope>
</reference>